<keyword evidence="18" id="KW-1185">Reference proteome</keyword>
<dbReference type="GO" id="GO:0004674">
    <property type="term" value="F:protein serine/threonine kinase activity"/>
    <property type="evidence" value="ECO:0007669"/>
    <property type="project" value="UniProtKB-KW"/>
</dbReference>
<name>A0A1H9Y8I3_9FIRM</name>
<evidence type="ECO:0000256" key="3">
    <source>
        <dbReference type="ARBA" id="ARBA00006883"/>
    </source>
</evidence>
<feature type="binding site" evidence="14">
    <location>
        <position position="160"/>
    </location>
    <ligand>
        <name>Mg(2+)</name>
        <dbReference type="ChEBI" id="CHEBI:18420"/>
    </ligand>
</feature>
<dbReference type="Proteomes" id="UP000243819">
    <property type="component" value="Unassembled WGS sequence"/>
</dbReference>
<keyword evidence="5 14" id="KW-0808">Transferase</keyword>
<keyword evidence="7 14" id="KW-0547">Nucleotide-binding</keyword>
<dbReference type="PANTHER" id="PTHR30305:SF1">
    <property type="entry name" value="HPR KINASE_PHOSPHORYLASE"/>
    <property type="match status" value="1"/>
</dbReference>
<evidence type="ECO:0000256" key="1">
    <source>
        <dbReference type="ARBA" id="ARBA00001120"/>
    </source>
</evidence>
<proteinExistence type="inferred from homology"/>
<keyword evidence="10 14" id="KW-0460">Magnesium</keyword>
<dbReference type="Gene3D" id="3.40.1390.20">
    <property type="entry name" value="HprK N-terminal domain-like"/>
    <property type="match status" value="1"/>
</dbReference>
<feature type="active site" evidence="14">
    <location>
        <position position="159"/>
    </location>
</feature>
<dbReference type="RefSeq" id="WP_091348014.1">
    <property type="nucleotide sequence ID" value="NZ_FOIF01000002.1"/>
</dbReference>
<evidence type="ECO:0000256" key="12">
    <source>
        <dbReference type="ARBA" id="ARBA00023277"/>
    </source>
</evidence>
<dbReference type="InterPro" id="IPR028979">
    <property type="entry name" value="Ser_kin/Pase_Hpr-like_N_sf"/>
</dbReference>
<dbReference type="Pfam" id="PF07475">
    <property type="entry name" value="Hpr_kinase_C"/>
    <property type="match status" value="1"/>
</dbReference>
<comment type="catalytic activity">
    <reaction evidence="1 14">
        <text>[HPr protein]-L-serine + ATP = [HPr protein]-O-phospho-L-serine + ADP + H(+)</text>
        <dbReference type="Rhea" id="RHEA:46600"/>
        <dbReference type="Rhea" id="RHEA-COMP:11602"/>
        <dbReference type="Rhea" id="RHEA-COMP:11603"/>
        <dbReference type="ChEBI" id="CHEBI:15378"/>
        <dbReference type="ChEBI" id="CHEBI:29999"/>
        <dbReference type="ChEBI" id="CHEBI:30616"/>
        <dbReference type="ChEBI" id="CHEBI:83421"/>
        <dbReference type="ChEBI" id="CHEBI:456216"/>
    </reaction>
</comment>
<feature type="binding site" evidence="14">
    <location>
        <position position="202"/>
    </location>
    <ligand>
        <name>Mg(2+)</name>
        <dbReference type="ChEBI" id="CHEBI:18420"/>
    </ligand>
</feature>
<comment type="similarity">
    <text evidence="3 14">Belongs to the HPrK/P family.</text>
</comment>
<evidence type="ECO:0000256" key="13">
    <source>
        <dbReference type="ARBA" id="ARBA00047657"/>
    </source>
</evidence>
<evidence type="ECO:0000256" key="6">
    <source>
        <dbReference type="ARBA" id="ARBA00022723"/>
    </source>
</evidence>
<comment type="cofactor">
    <cofactor evidence="2 14">
        <name>Mg(2+)</name>
        <dbReference type="ChEBI" id="CHEBI:18420"/>
    </cofactor>
</comment>
<evidence type="ECO:0000256" key="10">
    <source>
        <dbReference type="ARBA" id="ARBA00022842"/>
    </source>
</evidence>
<comment type="miscellaneous">
    <text evidence="14">Both phosphorylation and phosphorolysis are carried out by the same active site and suggest a common mechanism for both reactions.</text>
</comment>
<dbReference type="EC" id="2.7.11.-" evidence="14"/>
<dbReference type="STRING" id="1120990.SAMN03080614_10029"/>
<dbReference type="Gene3D" id="3.40.50.300">
    <property type="entry name" value="P-loop containing nucleotide triphosphate hydrolases"/>
    <property type="match status" value="1"/>
</dbReference>
<keyword evidence="6 14" id="KW-0479">Metal-binding</keyword>
<dbReference type="InterPro" id="IPR003755">
    <property type="entry name" value="HPr(Ser)_kin/Pase"/>
</dbReference>
<evidence type="ECO:0000313" key="18">
    <source>
        <dbReference type="Proteomes" id="UP000243819"/>
    </source>
</evidence>
<dbReference type="InterPro" id="IPR011104">
    <property type="entry name" value="Hpr_kin/Pase_C"/>
</dbReference>
<dbReference type="CDD" id="cd01918">
    <property type="entry name" value="HprK_C"/>
    <property type="match status" value="1"/>
</dbReference>
<keyword evidence="12 14" id="KW-0119">Carbohydrate metabolism</keyword>
<protein>
    <recommendedName>
        <fullName evidence="14">HPr kinase/phosphorylase</fullName>
        <shortName evidence="14">HPrK/P</shortName>
        <ecNumber evidence="14">2.7.11.-</ecNumber>
        <ecNumber evidence="14">2.7.4.-</ecNumber>
    </recommendedName>
    <alternativeName>
        <fullName evidence="14">HPr(Ser) kinase/phosphorylase</fullName>
    </alternativeName>
</protein>
<gene>
    <name evidence="14" type="primary">hprK</name>
    <name evidence="17" type="ORF">SAMN03080614_10029</name>
</gene>
<dbReference type="HAMAP" id="MF_01249">
    <property type="entry name" value="HPr_kinase"/>
    <property type="match status" value="1"/>
</dbReference>
<evidence type="ECO:0000256" key="11">
    <source>
        <dbReference type="ARBA" id="ARBA00023268"/>
    </source>
</evidence>
<dbReference type="GO" id="GO:0005524">
    <property type="term" value="F:ATP binding"/>
    <property type="evidence" value="ECO:0007669"/>
    <property type="project" value="UniProtKB-UniRule"/>
</dbReference>
<dbReference type="EMBL" id="FOIF01000002">
    <property type="protein sequence ID" value="SES65092.1"/>
    <property type="molecule type" value="Genomic_DNA"/>
</dbReference>
<dbReference type="NCBIfam" id="TIGR00679">
    <property type="entry name" value="hpr-ser"/>
    <property type="match status" value="1"/>
</dbReference>
<reference evidence="18" key="1">
    <citation type="submission" date="2016-10" db="EMBL/GenBank/DDBJ databases">
        <authorList>
            <person name="Varghese N."/>
            <person name="Submissions S."/>
        </authorList>
    </citation>
    <scope>NUCLEOTIDE SEQUENCE [LARGE SCALE GENOMIC DNA]</scope>
    <source>
        <strain evidence="18">DSM 13577</strain>
    </source>
</reference>
<dbReference type="OrthoDB" id="9778803at2"/>
<feature type="region of interest" description="Important for the catalytic mechanism of both phosphorylation and dephosphorylation" evidence="14">
    <location>
        <begin position="201"/>
        <end position="210"/>
    </location>
</feature>
<dbReference type="AlphaFoldDB" id="A0A1H9Y8I3"/>
<evidence type="ECO:0000259" key="16">
    <source>
        <dbReference type="Pfam" id="PF07475"/>
    </source>
</evidence>
<feature type="domain" description="HPr kinase/phosphorylase C-terminal" evidence="16">
    <location>
        <begin position="131"/>
        <end position="298"/>
    </location>
</feature>
<dbReference type="GO" id="GO:0004712">
    <property type="term" value="F:protein serine/threonine/tyrosine kinase activity"/>
    <property type="evidence" value="ECO:0007669"/>
    <property type="project" value="UniProtKB-UniRule"/>
</dbReference>
<accession>A0A1H9Y8I3</accession>
<dbReference type="GO" id="GO:0000155">
    <property type="term" value="F:phosphorelay sensor kinase activity"/>
    <property type="evidence" value="ECO:0007669"/>
    <property type="project" value="InterPro"/>
</dbReference>
<keyword evidence="11 14" id="KW-0511">Multifunctional enzyme</keyword>
<evidence type="ECO:0000256" key="4">
    <source>
        <dbReference type="ARBA" id="ARBA00022527"/>
    </source>
</evidence>
<feature type="active site" description="Proton acceptor; for phosphorylation activity. Proton donor; for dephosphorylation activity" evidence="14">
    <location>
        <position position="177"/>
    </location>
</feature>
<organism evidence="17 18">
    <name type="scientific">Anaerobranca gottschalkii DSM 13577</name>
    <dbReference type="NCBI Taxonomy" id="1120990"/>
    <lineage>
        <taxon>Bacteria</taxon>
        <taxon>Bacillati</taxon>
        <taxon>Bacillota</taxon>
        <taxon>Clostridia</taxon>
        <taxon>Eubacteriales</taxon>
        <taxon>Proteinivoracaceae</taxon>
        <taxon>Anaerobranca</taxon>
    </lineage>
</organism>
<evidence type="ECO:0000259" key="15">
    <source>
        <dbReference type="Pfam" id="PF02603"/>
    </source>
</evidence>
<evidence type="ECO:0000256" key="2">
    <source>
        <dbReference type="ARBA" id="ARBA00001946"/>
    </source>
</evidence>
<keyword evidence="9 14" id="KW-0067">ATP-binding</keyword>
<comment type="catalytic activity">
    <reaction evidence="13 14">
        <text>[HPr protein]-O-phospho-L-serine + phosphate + H(+) = [HPr protein]-L-serine + diphosphate</text>
        <dbReference type="Rhea" id="RHEA:46604"/>
        <dbReference type="Rhea" id="RHEA-COMP:11602"/>
        <dbReference type="Rhea" id="RHEA-COMP:11603"/>
        <dbReference type="ChEBI" id="CHEBI:15378"/>
        <dbReference type="ChEBI" id="CHEBI:29999"/>
        <dbReference type="ChEBI" id="CHEBI:33019"/>
        <dbReference type="ChEBI" id="CHEBI:43474"/>
        <dbReference type="ChEBI" id="CHEBI:83421"/>
    </reaction>
</comment>
<evidence type="ECO:0000256" key="9">
    <source>
        <dbReference type="ARBA" id="ARBA00022840"/>
    </source>
</evidence>
<dbReference type="Pfam" id="PF02603">
    <property type="entry name" value="Hpr_kinase_N"/>
    <property type="match status" value="1"/>
</dbReference>
<keyword evidence="4 14" id="KW-0723">Serine/threonine-protein kinase</keyword>
<evidence type="ECO:0000256" key="5">
    <source>
        <dbReference type="ARBA" id="ARBA00022679"/>
    </source>
</evidence>
<dbReference type="PANTHER" id="PTHR30305">
    <property type="entry name" value="PROTEIN YJDM-RELATED"/>
    <property type="match status" value="1"/>
</dbReference>
<evidence type="ECO:0000313" key="17">
    <source>
        <dbReference type="EMBL" id="SES65092.1"/>
    </source>
</evidence>
<evidence type="ECO:0000256" key="8">
    <source>
        <dbReference type="ARBA" id="ARBA00022777"/>
    </source>
</evidence>
<feature type="domain" description="HPr(Ser) kinase/phosphorylase N-terminal" evidence="15">
    <location>
        <begin position="4"/>
        <end position="127"/>
    </location>
</feature>
<comment type="function">
    <text evidence="14">Catalyzes the ATP- as well as the pyrophosphate-dependent phosphorylation of a specific serine residue in HPr, a phosphocarrier protein of the phosphoenolpyruvate-dependent sugar phosphotransferase system (PTS). HprK/P also catalyzes the pyrophosphate-producing, inorganic phosphate-dependent dephosphorylation (phosphorolysis) of seryl-phosphorylated HPr (P-Ser-HPr). The two antagonistic activities of HprK/P are regulated by several intracellular metabolites, which change their concentration in response to the absence or presence of rapidly metabolisable carbon sources (glucose, fructose, etc.) in the growth medium. Therefore, by controlling the phosphorylation state of HPr, HPrK/P is a sensor enzyme that plays a major role in the regulation of carbon metabolism and sugar transport: it mediates carbon catabolite repression (CCR), and regulates PTS-catalyzed carbohydrate uptake and inducer exclusion.</text>
</comment>
<dbReference type="GO" id="GO:0000287">
    <property type="term" value="F:magnesium ion binding"/>
    <property type="evidence" value="ECO:0007669"/>
    <property type="project" value="UniProtKB-UniRule"/>
</dbReference>
<dbReference type="SUPFAM" id="SSF53795">
    <property type="entry name" value="PEP carboxykinase-like"/>
    <property type="match status" value="1"/>
</dbReference>
<feature type="region of interest" description="Important for the catalytic mechanism of dephosphorylation" evidence="14">
    <location>
        <begin position="264"/>
        <end position="269"/>
    </location>
</feature>
<feature type="active site" evidence="14">
    <location>
        <position position="138"/>
    </location>
</feature>
<sequence length="309" mass="34365">MRKITVADIVKELDLVIFHGEEYLDRVIGVKDISRPGLVLAGYFDYYPTERIQVLGKTELSFYDSLDEKTQVYRANKLLVDPIPCVILSRSFPPPKSLLEVAKSKKIPILGVDRDTTQFISVLTNLLDNLLAPTKTIHGVLVDIYGVGVLILGESGIGKSETALELVKRGHRLVSDDAVELKKVAKDSIIGTAPEILKHLLEIRGVGLIDVVKLFGMGSVRGHKEIDIVVRLEAWQQDKAYERLGLDNKYYEILGVDIPLIEIPVAPGRNLAIIMEVAAMNHRSLKMGNNTPEEFNKRLLTHLKGNGEL</sequence>
<dbReference type="InterPro" id="IPR027417">
    <property type="entry name" value="P-loop_NTPase"/>
</dbReference>
<keyword evidence="8 14" id="KW-0418">Kinase</keyword>
<dbReference type="EC" id="2.7.4.-" evidence="14"/>
<comment type="domain">
    <text evidence="14">The Walker A ATP-binding motif also binds Pi and PPi.</text>
</comment>
<dbReference type="InterPro" id="IPR011126">
    <property type="entry name" value="Hpr_kin/Pase_Hpr_N"/>
</dbReference>
<feature type="binding site" evidence="14">
    <location>
        <begin position="153"/>
        <end position="160"/>
    </location>
    <ligand>
        <name>ATP</name>
        <dbReference type="ChEBI" id="CHEBI:30616"/>
    </ligand>
</feature>
<dbReference type="GO" id="GO:0006109">
    <property type="term" value="P:regulation of carbohydrate metabolic process"/>
    <property type="evidence" value="ECO:0007669"/>
    <property type="project" value="UniProtKB-UniRule"/>
</dbReference>
<dbReference type="SUPFAM" id="SSF75138">
    <property type="entry name" value="HprK N-terminal domain-like"/>
    <property type="match status" value="1"/>
</dbReference>
<evidence type="ECO:0000256" key="7">
    <source>
        <dbReference type="ARBA" id="ARBA00022741"/>
    </source>
</evidence>
<evidence type="ECO:0000256" key="14">
    <source>
        <dbReference type="HAMAP-Rule" id="MF_01249"/>
    </source>
</evidence>
<comment type="subunit">
    <text evidence="14">Homohexamer.</text>
</comment>
<dbReference type="FunFam" id="3.40.50.300:FF:000174">
    <property type="entry name" value="HPr kinase/phosphorylase"/>
    <property type="match status" value="1"/>
</dbReference>
<feature type="active site" evidence="14">
    <location>
        <position position="243"/>
    </location>
</feature>